<reference evidence="2 3" key="1">
    <citation type="journal article" date="2015" name="Genome Biol. Evol.">
        <title>Comparative Genomics of a Bacterivorous Green Alga Reveals Evolutionary Causalities and Consequences of Phago-Mixotrophic Mode of Nutrition.</title>
        <authorList>
            <person name="Burns J.A."/>
            <person name="Paasch A."/>
            <person name="Narechania A."/>
            <person name="Kim E."/>
        </authorList>
    </citation>
    <scope>NUCLEOTIDE SEQUENCE [LARGE SCALE GENOMIC DNA]</scope>
    <source>
        <strain evidence="2 3">PLY_AMNH</strain>
    </source>
</reference>
<feature type="region of interest" description="Disordered" evidence="1">
    <location>
        <begin position="123"/>
        <end position="150"/>
    </location>
</feature>
<gene>
    <name evidence="2" type="ORF">CYMTET_33942</name>
</gene>
<dbReference type="Proteomes" id="UP001190700">
    <property type="component" value="Unassembled WGS sequence"/>
</dbReference>
<dbReference type="EMBL" id="LGRX02021184">
    <property type="protein sequence ID" value="KAK3256952.1"/>
    <property type="molecule type" value="Genomic_DNA"/>
</dbReference>
<comment type="caution">
    <text evidence="2">The sequence shown here is derived from an EMBL/GenBank/DDBJ whole genome shotgun (WGS) entry which is preliminary data.</text>
</comment>
<evidence type="ECO:0000313" key="2">
    <source>
        <dbReference type="EMBL" id="KAK3256952.1"/>
    </source>
</evidence>
<proteinExistence type="predicted"/>
<protein>
    <submittedName>
        <fullName evidence="2">Uncharacterized protein</fullName>
    </submittedName>
</protein>
<feature type="region of interest" description="Disordered" evidence="1">
    <location>
        <begin position="53"/>
        <end position="76"/>
    </location>
</feature>
<feature type="non-terminal residue" evidence="2">
    <location>
        <position position="1"/>
    </location>
</feature>
<sequence>HLRFNDASSSNWGLWETLLSEYKEKTAAVKEETLHQEAATIPLKIPSSAHSISTAAQTSSCPRARRTSLTPPKRAFPALPLQMPTLLLAPTPRGSADDFQAQSATERAPAPVTLNAWSAPRPASAIVPSQRPQQQQDRAAKQRRAPGRAENAVSLSIDTALARACAGPAAIAFALSIAAEMRGPLHLRPGDDADC</sequence>
<name>A0AAE0KQG0_9CHLO</name>
<evidence type="ECO:0000313" key="3">
    <source>
        <dbReference type="Proteomes" id="UP001190700"/>
    </source>
</evidence>
<dbReference type="AlphaFoldDB" id="A0AAE0KQG0"/>
<keyword evidence="3" id="KW-1185">Reference proteome</keyword>
<accession>A0AAE0KQG0</accession>
<evidence type="ECO:0000256" key="1">
    <source>
        <dbReference type="SAM" id="MobiDB-lite"/>
    </source>
</evidence>
<feature type="compositionally biased region" description="Low complexity" evidence="1">
    <location>
        <begin position="128"/>
        <end position="137"/>
    </location>
</feature>
<organism evidence="2 3">
    <name type="scientific">Cymbomonas tetramitiformis</name>
    <dbReference type="NCBI Taxonomy" id="36881"/>
    <lineage>
        <taxon>Eukaryota</taxon>
        <taxon>Viridiplantae</taxon>
        <taxon>Chlorophyta</taxon>
        <taxon>Pyramimonadophyceae</taxon>
        <taxon>Pyramimonadales</taxon>
        <taxon>Pyramimonadaceae</taxon>
        <taxon>Cymbomonas</taxon>
    </lineage>
</organism>